<comment type="caution">
    <text evidence="1">The sequence shown here is derived from an EMBL/GenBank/DDBJ whole genome shotgun (WGS) entry which is preliminary data.</text>
</comment>
<gene>
    <name evidence="1" type="ORF">PXEA_LOCUS10046</name>
</gene>
<accession>A0A3S5CFC7</accession>
<keyword evidence="2" id="KW-1185">Reference proteome</keyword>
<dbReference type="Proteomes" id="UP000784294">
    <property type="component" value="Unassembled WGS sequence"/>
</dbReference>
<proteinExistence type="predicted"/>
<reference evidence="1" key="1">
    <citation type="submission" date="2018-11" db="EMBL/GenBank/DDBJ databases">
        <authorList>
            <consortium name="Pathogen Informatics"/>
        </authorList>
    </citation>
    <scope>NUCLEOTIDE SEQUENCE</scope>
</reference>
<protein>
    <submittedName>
        <fullName evidence="1">Uncharacterized protein</fullName>
    </submittedName>
</protein>
<evidence type="ECO:0000313" key="2">
    <source>
        <dbReference type="Proteomes" id="UP000784294"/>
    </source>
</evidence>
<evidence type="ECO:0000313" key="1">
    <source>
        <dbReference type="EMBL" id="VEL16606.1"/>
    </source>
</evidence>
<sequence length="89" mass="10442">MTDPQRVVVRRRSNPTVGDFHAQLQLRSSHRKRRFEVRFGTAVRSIHKLLKPLPPKGRRVLPFEYTLNWPKPGSDHETEPTLRRFTGIS</sequence>
<dbReference type="AlphaFoldDB" id="A0A3S5CFC7"/>
<name>A0A3S5CFC7_9PLAT</name>
<dbReference type="EMBL" id="CAAALY010029141">
    <property type="protein sequence ID" value="VEL16606.1"/>
    <property type="molecule type" value="Genomic_DNA"/>
</dbReference>
<organism evidence="1 2">
    <name type="scientific">Protopolystoma xenopodis</name>
    <dbReference type="NCBI Taxonomy" id="117903"/>
    <lineage>
        <taxon>Eukaryota</taxon>
        <taxon>Metazoa</taxon>
        <taxon>Spiralia</taxon>
        <taxon>Lophotrochozoa</taxon>
        <taxon>Platyhelminthes</taxon>
        <taxon>Monogenea</taxon>
        <taxon>Polyopisthocotylea</taxon>
        <taxon>Polystomatidea</taxon>
        <taxon>Polystomatidae</taxon>
        <taxon>Protopolystoma</taxon>
    </lineage>
</organism>